<keyword evidence="1 2" id="KW-0732">Signal</keyword>
<dbReference type="EMBL" id="SJPE01000001">
    <property type="protein sequence ID" value="TBX70970.1"/>
    <property type="molecule type" value="Genomic_DNA"/>
</dbReference>
<gene>
    <name evidence="4" type="ORF">EZL74_00270</name>
</gene>
<dbReference type="OrthoDB" id="667194at2"/>
<reference evidence="4 5" key="1">
    <citation type="submission" date="2019-02" db="EMBL/GenBank/DDBJ databases">
        <title>Flavobacterium sp. RD-2-33 isolated from forest soil.</title>
        <authorList>
            <person name="Chaudhary D.K."/>
        </authorList>
    </citation>
    <scope>NUCLEOTIDE SEQUENCE [LARGE SCALE GENOMIC DNA]</scope>
    <source>
        <strain evidence="4 5">RD-2-33</strain>
    </source>
</reference>
<evidence type="ECO:0000313" key="4">
    <source>
        <dbReference type="EMBL" id="TBX70970.1"/>
    </source>
</evidence>
<organism evidence="4 5">
    <name type="scientific">Flavobacterium silvisoli</name>
    <dbReference type="NCBI Taxonomy" id="2529433"/>
    <lineage>
        <taxon>Bacteria</taxon>
        <taxon>Pseudomonadati</taxon>
        <taxon>Bacteroidota</taxon>
        <taxon>Flavobacteriia</taxon>
        <taxon>Flavobacteriales</taxon>
        <taxon>Flavobacteriaceae</taxon>
        <taxon>Flavobacterium</taxon>
    </lineage>
</organism>
<evidence type="ECO:0000259" key="3">
    <source>
        <dbReference type="Pfam" id="PF18962"/>
    </source>
</evidence>
<keyword evidence="5" id="KW-1185">Reference proteome</keyword>
<evidence type="ECO:0000313" key="5">
    <source>
        <dbReference type="Proteomes" id="UP000293300"/>
    </source>
</evidence>
<dbReference type="Proteomes" id="UP000293300">
    <property type="component" value="Unassembled WGS sequence"/>
</dbReference>
<sequence>MKKITLVLLLPLLGIAQSKITNTISVTGASANILLNNDTQTATLTLVGPSDRWMACQFGTFSGGMEAGSDVVYYNGTTLVDATHNGIGVAPSPDAQNNWTVTSNTVSSGVRTLVATRVFNSPDASDFDFDYFANTIGIAVAHGNSASFSLAYHGSGNRIVDTSVPFNNLGVEDFTLQGATIYPNPSNGNFSIHSKTTLKQISVYTLTGGFIKTIKADTENASQIKVDGLSTGVYLLELLNDSQKVWKKVIVE</sequence>
<protein>
    <submittedName>
        <fullName evidence="4">T9SS type A sorting domain-containing protein</fullName>
    </submittedName>
</protein>
<feature type="signal peptide" evidence="2">
    <location>
        <begin position="1"/>
        <end position="18"/>
    </location>
</feature>
<feature type="domain" description="Secretion system C-terminal sorting" evidence="3">
    <location>
        <begin position="181"/>
        <end position="251"/>
    </location>
</feature>
<comment type="caution">
    <text evidence="4">The sequence shown here is derived from an EMBL/GenBank/DDBJ whole genome shotgun (WGS) entry which is preliminary data.</text>
</comment>
<evidence type="ECO:0000256" key="1">
    <source>
        <dbReference type="ARBA" id="ARBA00022729"/>
    </source>
</evidence>
<feature type="chain" id="PRO_5020618852" evidence="2">
    <location>
        <begin position="19"/>
        <end position="252"/>
    </location>
</feature>
<dbReference type="CDD" id="cd09631">
    <property type="entry name" value="DOMON_DOH"/>
    <property type="match status" value="1"/>
</dbReference>
<evidence type="ECO:0000256" key="2">
    <source>
        <dbReference type="SAM" id="SignalP"/>
    </source>
</evidence>
<dbReference type="AlphaFoldDB" id="A0A4Q9Z462"/>
<dbReference type="RefSeq" id="WP_131474582.1">
    <property type="nucleotide sequence ID" value="NZ_SJPE01000001.1"/>
</dbReference>
<accession>A0A4Q9Z462</accession>
<dbReference type="NCBIfam" id="TIGR04183">
    <property type="entry name" value="Por_Secre_tail"/>
    <property type="match status" value="1"/>
</dbReference>
<dbReference type="InterPro" id="IPR026444">
    <property type="entry name" value="Secre_tail"/>
</dbReference>
<dbReference type="InterPro" id="IPR045266">
    <property type="entry name" value="DOH_DOMON"/>
</dbReference>
<name>A0A4Q9Z462_9FLAO</name>
<proteinExistence type="predicted"/>
<dbReference type="Pfam" id="PF18962">
    <property type="entry name" value="Por_Secre_tail"/>
    <property type="match status" value="1"/>
</dbReference>